<dbReference type="GO" id="GO:0016020">
    <property type="term" value="C:membrane"/>
    <property type="evidence" value="ECO:0007669"/>
    <property type="project" value="UniProtKB-SubCell"/>
</dbReference>
<keyword evidence="3" id="KW-1133">Transmembrane helix</keyword>
<keyword evidence="2" id="KW-0812">Transmembrane</keyword>
<gene>
    <name evidence="6" type="ORF">N7515_001937</name>
</gene>
<feature type="domain" description="Fatty acid hydroxylase" evidence="5">
    <location>
        <begin position="182"/>
        <end position="328"/>
    </location>
</feature>
<comment type="caution">
    <text evidence="6">The sequence shown here is derived from an EMBL/GenBank/DDBJ whole genome shotgun (WGS) entry which is preliminary data.</text>
</comment>
<dbReference type="PANTHER" id="PTHR11863">
    <property type="entry name" value="STEROL DESATURASE"/>
    <property type="match status" value="1"/>
</dbReference>
<name>A0A9W9HAN7_9EURO</name>
<evidence type="ECO:0000256" key="3">
    <source>
        <dbReference type="ARBA" id="ARBA00022989"/>
    </source>
</evidence>
<evidence type="ECO:0000256" key="2">
    <source>
        <dbReference type="ARBA" id="ARBA00022692"/>
    </source>
</evidence>
<evidence type="ECO:0000259" key="5">
    <source>
        <dbReference type="Pfam" id="PF04116"/>
    </source>
</evidence>
<evidence type="ECO:0000313" key="7">
    <source>
        <dbReference type="Proteomes" id="UP001149079"/>
    </source>
</evidence>
<dbReference type="Proteomes" id="UP001149079">
    <property type="component" value="Unassembled WGS sequence"/>
</dbReference>
<dbReference type="OrthoDB" id="6354873at2759"/>
<keyword evidence="4" id="KW-0472">Membrane</keyword>
<reference evidence="6" key="2">
    <citation type="journal article" date="2023" name="IMA Fungus">
        <title>Comparative genomic study of the Penicillium genus elucidates a diverse pangenome and 15 lateral gene transfer events.</title>
        <authorList>
            <person name="Petersen C."/>
            <person name="Sorensen T."/>
            <person name="Nielsen M.R."/>
            <person name="Sondergaard T.E."/>
            <person name="Sorensen J.L."/>
            <person name="Fitzpatrick D.A."/>
            <person name="Frisvad J.C."/>
            <person name="Nielsen K.L."/>
        </authorList>
    </citation>
    <scope>NUCLEOTIDE SEQUENCE</scope>
    <source>
        <strain evidence="6">IBT 22155</strain>
    </source>
</reference>
<comment type="subcellular location">
    <subcellularLocation>
        <location evidence="1">Membrane</location>
    </subcellularLocation>
</comment>
<evidence type="ECO:0000313" key="6">
    <source>
        <dbReference type="EMBL" id="KAJ5143150.1"/>
    </source>
</evidence>
<dbReference type="AlphaFoldDB" id="A0A9W9HAN7"/>
<protein>
    <recommendedName>
        <fullName evidence="5">Fatty acid hydroxylase domain-containing protein</fullName>
    </recommendedName>
</protein>
<dbReference type="InterPro" id="IPR006694">
    <property type="entry name" value="Fatty_acid_hydroxylase"/>
</dbReference>
<keyword evidence="7" id="KW-1185">Reference proteome</keyword>
<dbReference type="Pfam" id="PF04116">
    <property type="entry name" value="FA_hydroxylase"/>
    <property type="match status" value="1"/>
</dbReference>
<evidence type="ECO:0000256" key="1">
    <source>
        <dbReference type="ARBA" id="ARBA00004370"/>
    </source>
</evidence>
<dbReference type="GO" id="GO:0005506">
    <property type="term" value="F:iron ion binding"/>
    <property type="evidence" value="ECO:0007669"/>
    <property type="project" value="InterPro"/>
</dbReference>
<dbReference type="InterPro" id="IPR050307">
    <property type="entry name" value="Sterol_Desaturase_Related"/>
</dbReference>
<proteinExistence type="predicted"/>
<accession>A0A9W9HAN7</accession>
<evidence type="ECO:0000256" key="4">
    <source>
        <dbReference type="ARBA" id="ARBA00023136"/>
    </source>
</evidence>
<dbReference type="GO" id="GO:0016491">
    <property type="term" value="F:oxidoreductase activity"/>
    <property type="evidence" value="ECO:0007669"/>
    <property type="project" value="InterPro"/>
</dbReference>
<dbReference type="RefSeq" id="XP_056524794.1">
    <property type="nucleotide sequence ID" value="XM_056662681.1"/>
</dbReference>
<reference evidence="6" key="1">
    <citation type="submission" date="2022-11" db="EMBL/GenBank/DDBJ databases">
        <authorList>
            <person name="Petersen C."/>
        </authorList>
    </citation>
    <scope>NUCLEOTIDE SEQUENCE</scope>
    <source>
        <strain evidence="6">IBT 22155</strain>
    </source>
</reference>
<organism evidence="6 7">
    <name type="scientific">Penicillium bovifimosum</name>
    <dbReference type="NCBI Taxonomy" id="126998"/>
    <lineage>
        <taxon>Eukaryota</taxon>
        <taxon>Fungi</taxon>
        <taxon>Dikarya</taxon>
        <taxon>Ascomycota</taxon>
        <taxon>Pezizomycotina</taxon>
        <taxon>Eurotiomycetes</taxon>
        <taxon>Eurotiomycetidae</taxon>
        <taxon>Eurotiales</taxon>
        <taxon>Aspergillaceae</taxon>
        <taxon>Penicillium</taxon>
    </lineage>
</organism>
<dbReference type="GO" id="GO:0008610">
    <property type="term" value="P:lipid biosynthetic process"/>
    <property type="evidence" value="ECO:0007669"/>
    <property type="project" value="InterPro"/>
</dbReference>
<sequence>MSTQTPPTKRNPDSMASTWRHDRSKWNMSHHLIDFLGLHLVDSNEKVPIFSKTDKVPVMREWTVHLWILLHAAIPLALHHAYTVYTGHNLHPIAVFTLYAMAFKLNGIHELHIMRRLGQVHGFFDGDKHARDEVPDVGVDKVIHELISVPTLRMVMSIYLTYNPSLTPSSLEWKWLPLEIGLYSLTVDFWFYWYHRLMHSVGPLWQYHRRHHLTKHPNPLLSAYADHEQEFMDMTGIPLLSYATLKVMGLPMGFYGWWICFQYIAFSEFIGHSGLRLHGGAPSTFNWLLEMVGAELVIEDHDLHHRYGWRKSHNYGKQTRLWDRIFGTCLDRIESVDANIDPSNRVTMPLF</sequence>
<dbReference type="GeneID" id="81401851"/>
<dbReference type="EMBL" id="JAPQKL010000002">
    <property type="protein sequence ID" value="KAJ5143150.1"/>
    <property type="molecule type" value="Genomic_DNA"/>
</dbReference>